<evidence type="ECO:0000256" key="2">
    <source>
        <dbReference type="ARBA" id="ARBA00022801"/>
    </source>
</evidence>
<dbReference type="InterPro" id="IPR029000">
    <property type="entry name" value="Cyclophilin-like_dom_sf"/>
</dbReference>
<keyword evidence="3" id="KW-0067">ATP-binding</keyword>
<dbReference type="AlphaFoldDB" id="A0A9Q2W850"/>
<dbReference type="InterPro" id="IPR003833">
    <property type="entry name" value="CT_C_D"/>
</dbReference>
<dbReference type="SMART" id="SM00796">
    <property type="entry name" value="AHS1"/>
    <property type="match status" value="1"/>
</dbReference>
<dbReference type="Gene3D" id="3.30.1360.40">
    <property type="match status" value="1"/>
</dbReference>
<dbReference type="PANTHER" id="PTHR34698:SF2">
    <property type="entry name" value="5-OXOPROLINASE SUBUNIT B"/>
    <property type="match status" value="1"/>
</dbReference>
<dbReference type="SUPFAM" id="SSF50891">
    <property type="entry name" value="Cyclophilin-like"/>
    <property type="match status" value="1"/>
</dbReference>
<keyword evidence="1" id="KW-0547">Nucleotide-binding</keyword>
<keyword evidence="2 5" id="KW-0378">Hydrolase</keyword>
<dbReference type="Proteomes" id="UP000709437">
    <property type="component" value="Unassembled WGS sequence"/>
</dbReference>
<dbReference type="Gene3D" id="2.40.100.10">
    <property type="entry name" value="Cyclophilin-like"/>
    <property type="match status" value="1"/>
</dbReference>
<reference evidence="5" key="1">
    <citation type="submission" date="2021-05" db="EMBL/GenBank/DDBJ databases">
        <title>Whole genome sequence of Curtobacterium flaccumfaciens pv. flaccumfaciens strain CFBP 3417.</title>
        <authorList>
            <person name="Osdaghi E."/>
            <person name="Taghouti G."/>
            <person name="Portier P."/>
            <person name="Fazliarab A."/>
            <person name="Taghavi S.M."/>
            <person name="Briand M."/>
            <person name="Le-Saux M."/>
            <person name="Jacques M.-A."/>
        </authorList>
    </citation>
    <scope>NUCLEOTIDE SEQUENCE</scope>
    <source>
        <strain evidence="5">CFBP 3417</strain>
    </source>
</reference>
<protein>
    <submittedName>
        <fullName evidence="5">Allophanate hydrolase subunit 1</fullName>
    </submittedName>
</protein>
<evidence type="ECO:0000256" key="1">
    <source>
        <dbReference type="ARBA" id="ARBA00022741"/>
    </source>
</evidence>
<name>A0A9Q2W850_9MICO</name>
<accession>A0A9Q2W850</accession>
<dbReference type="GO" id="GO:0016787">
    <property type="term" value="F:hydrolase activity"/>
    <property type="evidence" value="ECO:0007669"/>
    <property type="project" value="UniProtKB-KW"/>
</dbReference>
<feature type="domain" description="Carboxyltransferase" evidence="4">
    <location>
        <begin position="4"/>
        <end position="196"/>
    </location>
</feature>
<dbReference type="RefSeq" id="WP_214563394.1">
    <property type="nucleotide sequence ID" value="NZ_JAHEWX010000018.1"/>
</dbReference>
<sequence length="210" mass="22110">MTGPDVRSAGGTALLATFESLAEVVAFRAGLTEASLPGLTEVVSGARTLLFRFDPATTDAGRLRSELAHVVPVSATREAHDAEPLVIPVTYDGEDLDTVTELTGMRRDELVAWHTGQLWTSAFCGFAPGFSYLTGSDRPLDLPRRSTARTAVPSGAVAVAGEFSAVYPRTSPGGWQLIGRTDVPMWSLERTPPALAPAGTLVRFVVAGAA</sequence>
<evidence type="ECO:0000259" key="4">
    <source>
        <dbReference type="SMART" id="SM00796"/>
    </source>
</evidence>
<comment type="caution">
    <text evidence="5">The sequence shown here is derived from an EMBL/GenBank/DDBJ whole genome shotgun (WGS) entry which is preliminary data.</text>
</comment>
<dbReference type="PANTHER" id="PTHR34698">
    <property type="entry name" value="5-OXOPROLINASE SUBUNIT B"/>
    <property type="match status" value="1"/>
</dbReference>
<dbReference type="EMBL" id="JAHEWX010000018">
    <property type="protein sequence ID" value="MBT1542733.1"/>
    <property type="molecule type" value="Genomic_DNA"/>
</dbReference>
<evidence type="ECO:0000313" key="6">
    <source>
        <dbReference type="Proteomes" id="UP000709437"/>
    </source>
</evidence>
<evidence type="ECO:0000256" key="3">
    <source>
        <dbReference type="ARBA" id="ARBA00022840"/>
    </source>
</evidence>
<dbReference type="InterPro" id="IPR010016">
    <property type="entry name" value="PxpB"/>
</dbReference>
<dbReference type="Pfam" id="PF02682">
    <property type="entry name" value="CT_C_D"/>
    <property type="match status" value="1"/>
</dbReference>
<gene>
    <name evidence="5" type="ORF">KK103_13265</name>
</gene>
<dbReference type="GO" id="GO:0005524">
    <property type="term" value="F:ATP binding"/>
    <property type="evidence" value="ECO:0007669"/>
    <property type="project" value="UniProtKB-KW"/>
</dbReference>
<organism evidence="5 6">
    <name type="scientific">Curtobacterium flaccumfaciens pv. flaccumfaciens</name>
    <dbReference type="NCBI Taxonomy" id="138532"/>
    <lineage>
        <taxon>Bacteria</taxon>
        <taxon>Bacillati</taxon>
        <taxon>Actinomycetota</taxon>
        <taxon>Actinomycetes</taxon>
        <taxon>Micrococcales</taxon>
        <taxon>Microbacteriaceae</taxon>
        <taxon>Curtobacterium</taxon>
    </lineage>
</organism>
<dbReference type="SUPFAM" id="SSF160467">
    <property type="entry name" value="PH0987 N-terminal domain-like"/>
    <property type="match status" value="1"/>
</dbReference>
<evidence type="ECO:0000313" key="5">
    <source>
        <dbReference type="EMBL" id="MBT1542733.1"/>
    </source>
</evidence>
<proteinExistence type="predicted"/>